<organism evidence="1 2">
    <name type="scientific">Trichormus variabilis SAG 1403-4b</name>
    <dbReference type="NCBI Taxonomy" id="447716"/>
    <lineage>
        <taxon>Bacteria</taxon>
        <taxon>Bacillati</taxon>
        <taxon>Cyanobacteriota</taxon>
        <taxon>Cyanophyceae</taxon>
        <taxon>Nostocales</taxon>
        <taxon>Nostocaceae</taxon>
        <taxon>Trichormus</taxon>
    </lineage>
</organism>
<evidence type="ECO:0000313" key="1">
    <source>
        <dbReference type="EMBL" id="RUS94804.1"/>
    </source>
</evidence>
<name>A0A433ULV9_ANAVA</name>
<dbReference type="EMBL" id="RSCM01000012">
    <property type="protein sequence ID" value="RUS94804.1"/>
    <property type="molecule type" value="Genomic_DNA"/>
</dbReference>
<reference evidence="1 2" key="1">
    <citation type="journal article" date="2019" name="Genome Biol. Evol.">
        <title>Day and night: Metabolic profiles and evolutionary relationships of six axenic non-marine cyanobacteria.</title>
        <authorList>
            <person name="Will S.E."/>
            <person name="Henke P."/>
            <person name="Boedeker C."/>
            <person name="Huang S."/>
            <person name="Brinkmann H."/>
            <person name="Rohde M."/>
            <person name="Jarek M."/>
            <person name="Friedl T."/>
            <person name="Seufert S."/>
            <person name="Schumacher M."/>
            <person name="Overmann J."/>
            <person name="Neumann-Schaal M."/>
            <person name="Petersen J."/>
        </authorList>
    </citation>
    <scope>NUCLEOTIDE SEQUENCE [LARGE SCALE GENOMIC DNA]</scope>
    <source>
        <strain evidence="1 2">SAG 1403-4b</strain>
    </source>
</reference>
<protein>
    <submittedName>
        <fullName evidence="1">Uncharacterized protein</fullName>
    </submittedName>
</protein>
<dbReference type="RefSeq" id="WP_127055354.1">
    <property type="nucleotide sequence ID" value="NZ_RSCM01000012.1"/>
</dbReference>
<evidence type="ECO:0000313" key="2">
    <source>
        <dbReference type="Proteomes" id="UP000276103"/>
    </source>
</evidence>
<dbReference type="Proteomes" id="UP000276103">
    <property type="component" value="Unassembled WGS sequence"/>
</dbReference>
<dbReference type="AlphaFoldDB" id="A0A433ULV9"/>
<keyword evidence="2" id="KW-1185">Reference proteome</keyword>
<accession>A0A433ULV9</accession>
<gene>
    <name evidence="1" type="ORF">DSM107003_34810</name>
</gene>
<proteinExistence type="predicted"/>
<sequence length="156" mass="16755">MEPLTAGAIPTERFAIAFLALLGEKTLEKTVEISIGKAFDSVLKLLKRKSPETAADIEAAVENRALPPGEREDIGEAVLVEKLEAAAQADPEIKTALEDLAANTETANPNLKKAIQELIEIVKTQRQTTTITDSQGIITTGGTVTINQPNLYFGQK</sequence>
<comment type="caution">
    <text evidence="1">The sequence shown here is derived from an EMBL/GenBank/DDBJ whole genome shotgun (WGS) entry which is preliminary data.</text>
</comment>